<dbReference type="EMBL" id="PXYI01000009">
    <property type="protein sequence ID" value="PSJ37361.1"/>
    <property type="molecule type" value="Genomic_DNA"/>
</dbReference>
<comment type="caution">
    <text evidence="2">The sequence shown here is derived from an EMBL/GenBank/DDBJ whole genome shotgun (WGS) entry which is preliminary data.</text>
</comment>
<dbReference type="GO" id="GO:0003700">
    <property type="term" value="F:DNA-binding transcription factor activity"/>
    <property type="evidence" value="ECO:0007669"/>
    <property type="project" value="InterPro"/>
</dbReference>
<reference evidence="2 3" key="1">
    <citation type="submission" date="2018-03" db="EMBL/GenBank/DDBJ databases">
        <title>The draft genome of Sphingosinicella sp. GL-C-18.</title>
        <authorList>
            <person name="Liu L."/>
            <person name="Li L."/>
            <person name="Liang L."/>
            <person name="Zhang X."/>
            <person name="Wang T."/>
        </authorList>
    </citation>
    <scope>NUCLEOTIDE SEQUENCE [LARGE SCALE GENOMIC DNA]</scope>
    <source>
        <strain evidence="2 3">GL-C-18</strain>
    </source>
</reference>
<dbReference type="OrthoDB" id="9800709at2"/>
<keyword evidence="3" id="KW-1185">Reference proteome</keyword>
<organism evidence="2 3">
    <name type="scientific">Allosphingosinicella deserti</name>
    <dbReference type="NCBI Taxonomy" id="2116704"/>
    <lineage>
        <taxon>Bacteria</taxon>
        <taxon>Pseudomonadati</taxon>
        <taxon>Pseudomonadota</taxon>
        <taxon>Alphaproteobacteria</taxon>
        <taxon>Sphingomonadales</taxon>
        <taxon>Sphingomonadaceae</taxon>
        <taxon>Allosphingosinicella</taxon>
    </lineage>
</organism>
<dbReference type="Gene3D" id="1.10.10.10">
    <property type="entry name" value="Winged helix-like DNA-binding domain superfamily/Winged helix DNA-binding domain"/>
    <property type="match status" value="1"/>
</dbReference>
<dbReference type="RefSeq" id="WP_106515352.1">
    <property type="nucleotide sequence ID" value="NZ_PXYI01000009.1"/>
</dbReference>
<evidence type="ECO:0000259" key="1">
    <source>
        <dbReference type="Pfam" id="PF00126"/>
    </source>
</evidence>
<dbReference type="InterPro" id="IPR051815">
    <property type="entry name" value="Molybdate_resp_trans_reg"/>
</dbReference>
<evidence type="ECO:0000313" key="2">
    <source>
        <dbReference type="EMBL" id="PSJ37361.1"/>
    </source>
</evidence>
<dbReference type="SUPFAM" id="SSF46785">
    <property type="entry name" value="Winged helix' DNA-binding domain"/>
    <property type="match status" value="1"/>
</dbReference>
<dbReference type="PANTHER" id="PTHR30432">
    <property type="entry name" value="TRANSCRIPTIONAL REGULATOR MODE"/>
    <property type="match status" value="1"/>
</dbReference>
<evidence type="ECO:0000313" key="3">
    <source>
        <dbReference type="Proteomes" id="UP000241167"/>
    </source>
</evidence>
<feature type="domain" description="HTH lysR-type" evidence="1">
    <location>
        <begin position="35"/>
        <end position="92"/>
    </location>
</feature>
<name>A0A2P7QHA2_9SPHN</name>
<protein>
    <submittedName>
        <fullName evidence="2">LysR family transcriptional regulator</fullName>
    </submittedName>
</protein>
<sequence length="124" mass="12812">MANPARQPSIDPGATLWFRILIGEGALGPGKVDLMRRIAETGSVSAAARSMGMSHARSVKLVAELNELSAGPLIETRSGGDSGGGARLTGRGKTLLARYEALEAEIDAFAAPHLAALTEALHHG</sequence>
<gene>
    <name evidence="2" type="ORF">C7I55_22865</name>
</gene>
<dbReference type="InterPro" id="IPR000847">
    <property type="entry name" value="LysR_HTH_N"/>
</dbReference>
<dbReference type="AlphaFoldDB" id="A0A2P7QHA2"/>
<dbReference type="Pfam" id="PF00126">
    <property type="entry name" value="HTH_1"/>
    <property type="match status" value="1"/>
</dbReference>
<dbReference type="Proteomes" id="UP000241167">
    <property type="component" value="Unassembled WGS sequence"/>
</dbReference>
<accession>A0A2P7QHA2</accession>
<dbReference type="InterPro" id="IPR036390">
    <property type="entry name" value="WH_DNA-bd_sf"/>
</dbReference>
<dbReference type="InterPro" id="IPR036388">
    <property type="entry name" value="WH-like_DNA-bd_sf"/>
</dbReference>
<dbReference type="PANTHER" id="PTHR30432:SF1">
    <property type="entry name" value="DNA-BINDING TRANSCRIPTIONAL DUAL REGULATOR MODE"/>
    <property type="match status" value="1"/>
</dbReference>
<proteinExistence type="predicted"/>